<organism evidence="2 3">
    <name type="scientific">Tanacetum coccineum</name>
    <dbReference type="NCBI Taxonomy" id="301880"/>
    <lineage>
        <taxon>Eukaryota</taxon>
        <taxon>Viridiplantae</taxon>
        <taxon>Streptophyta</taxon>
        <taxon>Embryophyta</taxon>
        <taxon>Tracheophyta</taxon>
        <taxon>Spermatophyta</taxon>
        <taxon>Magnoliopsida</taxon>
        <taxon>eudicotyledons</taxon>
        <taxon>Gunneridae</taxon>
        <taxon>Pentapetalae</taxon>
        <taxon>asterids</taxon>
        <taxon>campanulids</taxon>
        <taxon>Asterales</taxon>
        <taxon>Asteraceae</taxon>
        <taxon>Asteroideae</taxon>
        <taxon>Anthemideae</taxon>
        <taxon>Anthemidinae</taxon>
        <taxon>Tanacetum</taxon>
    </lineage>
</organism>
<evidence type="ECO:0000256" key="1">
    <source>
        <dbReference type="SAM" id="MobiDB-lite"/>
    </source>
</evidence>
<evidence type="ECO:0000313" key="3">
    <source>
        <dbReference type="Proteomes" id="UP001151760"/>
    </source>
</evidence>
<feature type="region of interest" description="Disordered" evidence="1">
    <location>
        <begin position="131"/>
        <end position="157"/>
    </location>
</feature>
<protein>
    <submittedName>
        <fullName evidence="2">Uncharacterized protein</fullName>
    </submittedName>
</protein>
<feature type="compositionally biased region" description="Low complexity" evidence="1">
    <location>
        <begin position="131"/>
        <end position="140"/>
    </location>
</feature>
<proteinExistence type="predicted"/>
<keyword evidence="3" id="KW-1185">Reference proteome</keyword>
<reference evidence="2" key="2">
    <citation type="submission" date="2022-01" db="EMBL/GenBank/DDBJ databases">
        <authorList>
            <person name="Yamashiro T."/>
            <person name="Shiraishi A."/>
            <person name="Satake H."/>
            <person name="Nakayama K."/>
        </authorList>
    </citation>
    <scope>NUCLEOTIDE SEQUENCE</scope>
</reference>
<reference evidence="2" key="1">
    <citation type="journal article" date="2022" name="Int. J. Mol. Sci.">
        <title>Draft Genome of Tanacetum Coccineum: Genomic Comparison of Closely Related Tanacetum-Family Plants.</title>
        <authorList>
            <person name="Yamashiro T."/>
            <person name="Shiraishi A."/>
            <person name="Nakayama K."/>
            <person name="Satake H."/>
        </authorList>
    </citation>
    <scope>NUCLEOTIDE SEQUENCE</scope>
</reference>
<evidence type="ECO:0000313" key="2">
    <source>
        <dbReference type="EMBL" id="GJS88856.1"/>
    </source>
</evidence>
<dbReference type="Proteomes" id="UP001151760">
    <property type="component" value="Unassembled WGS sequence"/>
</dbReference>
<gene>
    <name evidence="2" type="ORF">Tco_0771492</name>
</gene>
<sequence>MQKATVSVLDDRYAVFNGKNIIIISDIKSGSDNSLNSNNNSHSNNSLDSFGSTSSLISCYKGISTFKEYVHSSPDIVYSKGPSNSLLNWYEDLLDEYKDHLTNAKPTFLDISKAKALILTKVQPYGSKAKASRSYSSKAKVQPSRSRAKASRSSYSKAKVKPSGSKAMVCLFSAMNAYFEAAYHS</sequence>
<accession>A0ABQ4ZH51</accession>
<comment type="caution">
    <text evidence="2">The sequence shown here is derived from an EMBL/GenBank/DDBJ whole genome shotgun (WGS) entry which is preliminary data.</text>
</comment>
<dbReference type="EMBL" id="BQNB010011305">
    <property type="protein sequence ID" value="GJS88856.1"/>
    <property type="molecule type" value="Genomic_DNA"/>
</dbReference>
<name>A0ABQ4ZH51_9ASTR</name>